<sequence length="491" mass="52206">MTTLDTSKPAADASASLSEGKLKLPALTALVVSALIAAGVFSLPQNMAAKAGAGAILIGWGITFIGMLTLAFVFQTLAHRKSDVEGGVYGYARAGFGEYIGFNSAWGYWISAWIGNVSYYVVICSALGSFSALGFFGDGTTLSALIVGSILLWGLHFLICRGVQGAALLNLIGTVAKVVPLIMFVVLVSVAFQVRTFKIEFWGNEQLGSVMDQVKNIMLVTTWVFIGIEGAAMYSGRAMKKSDVGKATMIGFFISILLFVAVSVLSLGVLSQPELAQLKNPSTAGVLAAAVGPWGAALMNIGLIVSVGAALLAWTLLSAETAYMAGKDGTMPKFLGKENANKAPVNALLLTNGLTQLFLIIAHFQQAGYLALLLLATSMILIPYFLSGLYALKVAWQRDGYNSDEQRSITRDIIIGALATLYGAWLVYAAGMEYLLMSMILYALGIIFYVWARKEKNGRLFNPIEIVLAIMVVAAGIYAVYLLATGVLTLS</sequence>
<evidence type="ECO:0000256" key="1">
    <source>
        <dbReference type="ARBA" id="ARBA00004651"/>
    </source>
</evidence>
<comment type="similarity">
    <text evidence="2">Belongs to the amino acid-polyamine-organocation (APC) superfamily. Basic amino acid/polyamine antiporter (APA) (TC 2.A.3.2) family.</text>
</comment>
<evidence type="ECO:0000256" key="8">
    <source>
        <dbReference type="ARBA" id="ARBA00023136"/>
    </source>
</evidence>
<dbReference type="GO" id="GO:0005886">
    <property type="term" value="C:plasma membrane"/>
    <property type="evidence" value="ECO:0007669"/>
    <property type="project" value="UniProtKB-SubCell"/>
</dbReference>
<dbReference type="RefSeq" id="WP_046495621.1">
    <property type="nucleotide sequence ID" value="NZ_CP011132.1"/>
</dbReference>
<evidence type="ECO:0000256" key="9">
    <source>
        <dbReference type="NCBIfam" id="TIGR03810"/>
    </source>
</evidence>
<evidence type="ECO:0000256" key="5">
    <source>
        <dbReference type="ARBA" id="ARBA00022692"/>
    </source>
</evidence>
<accession>A0A0F6TYZ2</accession>
<keyword evidence="7 10" id="KW-1133">Transmembrane helix</keyword>
<evidence type="ECO:0000313" key="11">
    <source>
        <dbReference type="EMBL" id="AKE61506.1"/>
    </source>
</evidence>
<dbReference type="Gene3D" id="1.20.1740.10">
    <property type="entry name" value="Amino acid/polyamine transporter I"/>
    <property type="match status" value="1"/>
</dbReference>
<dbReference type="InterPro" id="IPR004754">
    <property type="entry name" value="Amino_acid_antiprt"/>
</dbReference>
<feature type="transmembrane region" description="Helical" evidence="10">
    <location>
        <begin position="464"/>
        <end position="484"/>
    </location>
</feature>
<dbReference type="Proteomes" id="UP000034085">
    <property type="component" value="Chromosome"/>
</dbReference>
<dbReference type="HOGENOM" id="CLU_007946_1_2_6"/>
<dbReference type="NCBIfam" id="TIGR00905">
    <property type="entry name" value="2A0302"/>
    <property type="match status" value="1"/>
</dbReference>
<feature type="transmembrane region" description="Helical" evidence="10">
    <location>
        <begin position="343"/>
        <end position="364"/>
    </location>
</feature>
<feature type="transmembrane region" description="Helical" evidence="10">
    <location>
        <begin position="247"/>
        <end position="271"/>
    </location>
</feature>
<dbReference type="PANTHER" id="PTHR42770">
    <property type="entry name" value="AMINO ACID TRANSPORTER-RELATED"/>
    <property type="match status" value="1"/>
</dbReference>
<feature type="transmembrane region" description="Helical" evidence="10">
    <location>
        <begin position="370"/>
        <end position="392"/>
    </location>
</feature>
<dbReference type="EMBL" id="CP011132">
    <property type="protein sequence ID" value="AKE61506.1"/>
    <property type="molecule type" value="Genomic_DNA"/>
</dbReference>
<keyword evidence="6" id="KW-0029">Amino-acid transport</keyword>
<keyword evidence="4" id="KW-1003">Cell membrane</keyword>
<dbReference type="GO" id="GO:1903826">
    <property type="term" value="P:L-arginine transmembrane transport"/>
    <property type="evidence" value="ECO:0007669"/>
    <property type="project" value="InterPro"/>
</dbReference>
<comment type="subcellular location">
    <subcellularLocation>
        <location evidence="1">Cell membrane</location>
        <topology evidence="1">Multi-pass membrane protein</topology>
    </subcellularLocation>
</comment>
<dbReference type="PIRSF" id="PIRSF006060">
    <property type="entry name" value="AA_transporter"/>
    <property type="match status" value="1"/>
</dbReference>
<proteinExistence type="inferred from homology"/>
<feature type="transmembrane region" description="Helical" evidence="10">
    <location>
        <begin position="117"/>
        <end position="136"/>
    </location>
</feature>
<reference evidence="11 12" key="1">
    <citation type="journal article" date="2013" name="Appl. Microbiol. Biotechnol.">
        <title>Glycerol assimilation and production of 1,3-propanediol by Citrobacter amalonaticus Y19.</title>
        <authorList>
            <person name="Ainala S.K."/>
            <person name="Ashok S."/>
            <person name="Ko Y."/>
            <person name="Park S."/>
        </authorList>
    </citation>
    <scope>NUCLEOTIDE SEQUENCE [LARGE SCALE GENOMIC DNA]</scope>
    <source>
        <strain evidence="11 12">Y19</strain>
    </source>
</reference>
<evidence type="ECO:0000256" key="6">
    <source>
        <dbReference type="ARBA" id="ARBA00022970"/>
    </source>
</evidence>
<feature type="transmembrane region" description="Helical" evidence="10">
    <location>
        <begin position="214"/>
        <end position="235"/>
    </location>
</feature>
<dbReference type="OrthoDB" id="3185104at2"/>
<keyword evidence="8 10" id="KW-0472">Membrane</keyword>
<keyword evidence="5 10" id="KW-0812">Transmembrane</keyword>
<dbReference type="PANTHER" id="PTHR42770:SF4">
    <property type="entry name" value="ARGININE_ORNITHINE ANTIPORTER-RELATED"/>
    <property type="match status" value="1"/>
</dbReference>
<feature type="transmembrane region" description="Helical" evidence="10">
    <location>
        <begin position="90"/>
        <end position="110"/>
    </location>
</feature>
<feature type="transmembrane region" description="Helical" evidence="10">
    <location>
        <begin position="434"/>
        <end position="452"/>
    </location>
</feature>
<dbReference type="GO" id="GO:0006527">
    <property type="term" value="P:L-arginine catabolic process"/>
    <property type="evidence" value="ECO:0007669"/>
    <property type="project" value="UniProtKB-UniRule"/>
</dbReference>
<dbReference type="InterPro" id="IPR022461">
    <property type="entry name" value="Arg/Orn_antiprt_ArcD"/>
</dbReference>
<feature type="transmembrane region" description="Helical" evidence="10">
    <location>
        <begin position="24"/>
        <end position="43"/>
    </location>
</feature>
<feature type="transmembrane region" description="Helical" evidence="10">
    <location>
        <begin position="413"/>
        <end position="428"/>
    </location>
</feature>
<feature type="transmembrane region" description="Helical" evidence="10">
    <location>
        <begin position="291"/>
        <end position="317"/>
    </location>
</feature>
<dbReference type="InterPro" id="IPR050367">
    <property type="entry name" value="APC_superfamily"/>
</dbReference>
<keyword evidence="3" id="KW-0813">Transport</keyword>
<feature type="transmembrane region" description="Helical" evidence="10">
    <location>
        <begin position="55"/>
        <end position="78"/>
    </location>
</feature>
<evidence type="ECO:0000256" key="7">
    <source>
        <dbReference type="ARBA" id="ARBA00022989"/>
    </source>
</evidence>
<feature type="transmembrane region" description="Helical" evidence="10">
    <location>
        <begin position="142"/>
        <end position="160"/>
    </location>
</feature>
<evidence type="ECO:0000256" key="4">
    <source>
        <dbReference type="ARBA" id="ARBA00022475"/>
    </source>
</evidence>
<evidence type="ECO:0000313" key="12">
    <source>
        <dbReference type="Proteomes" id="UP000034085"/>
    </source>
</evidence>
<dbReference type="PATRIC" id="fig|1261127.3.peg.5075"/>
<evidence type="ECO:0000256" key="2">
    <source>
        <dbReference type="ARBA" id="ARBA00008220"/>
    </source>
</evidence>
<dbReference type="InterPro" id="IPR002293">
    <property type="entry name" value="AA/rel_permease1"/>
</dbReference>
<protein>
    <recommendedName>
        <fullName evidence="9">Arginine-ornithine antiporter</fullName>
    </recommendedName>
</protein>
<evidence type="ECO:0000256" key="10">
    <source>
        <dbReference type="SAM" id="Phobius"/>
    </source>
</evidence>
<evidence type="ECO:0000256" key="3">
    <source>
        <dbReference type="ARBA" id="ARBA00022448"/>
    </source>
</evidence>
<organism evidence="11 12">
    <name type="scientific">Citrobacter amalonaticus Y19</name>
    <dbReference type="NCBI Taxonomy" id="1261127"/>
    <lineage>
        <taxon>Bacteria</taxon>
        <taxon>Pseudomonadati</taxon>
        <taxon>Pseudomonadota</taxon>
        <taxon>Gammaproteobacteria</taxon>
        <taxon>Enterobacterales</taxon>
        <taxon>Enterobacteriaceae</taxon>
        <taxon>Citrobacter</taxon>
    </lineage>
</organism>
<dbReference type="AlphaFoldDB" id="A0A0F6TYZ2"/>
<dbReference type="KEGG" id="cama:F384_24505"/>
<dbReference type="Pfam" id="PF13520">
    <property type="entry name" value="AA_permease_2"/>
    <property type="match status" value="1"/>
</dbReference>
<gene>
    <name evidence="11" type="ORF">F384_24505</name>
</gene>
<dbReference type="NCBIfam" id="TIGR03810">
    <property type="entry name" value="arg_ornith_anti"/>
    <property type="match status" value="1"/>
</dbReference>
<name>A0A0F6TYZ2_CITAM</name>
<dbReference type="GO" id="GO:0043858">
    <property type="term" value="F:arginine:ornithine antiporter activity"/>
    <property type="evidence" value="ECO:0007669"/>
    <property type="project" value="UniProtKB-UniRule"/>
</dbReference>
<feature type="transmembrane region" description="Helical" evidence="10">
    <location>
        <begin position="167"/>
        <end position="194"/>
    </location>
</feature>